<sequence>MWGTQIGQLRGKGGWQWRRHRGVGDPDSQTSVRRGWMTAETQWKVGDPDWPTLGEGGLAVAKTQGSGGPRFANFERRGGRGDEGGGTMAKGEGDGGKGGEREGGGGAVTATMMGKGRGRKERRGPDLVLRVWVDGEDARGAVRSVFGTGAKLGNDEDAGGAKLGDDEGWHRIMWVEERGGCEFTSLSLSLFLSYEKETGCTINQVSSLEYIGIGMVTRDKYGVVTSFLTRQFFGKFPPHIGEYLAVREGVCLAKVFGLDNWMVKLDALNTVSTIHNPITGPPKVNVVEDIRDSLLTARSGIVCYISHDGNRVAHLLAKYAISSSVYCFGIDYVPRWLGPIVKTDLVI</sequence>
<reference evidence="3" key="1">
    <citation type="submission" date="2023-07" db="EMBL/GenBank/DDBJ databases">
        <title>draft genome sequence of fig (Ficus carica).</title>
        <authorList>
            <person name="Takahashi T."/>
            <person name="Nishimura K."/>
        </authorList>
    </citation>
    <scope>NUCLEOTIDE SEQUENCE</scope>
</reference>
<accession>A0AA88DUM5</accession>
<feature type="domain" description="RNase H type-1" evidence="2">
    <location>
        <begin position="212"/>
        <end position="320"/>
    </location>
</feature>
<protein>
    <recommendedName>
        <fullName evidence="2">RNase H type-1 domain-containing protein</fullName>
    </recommendedName>
</protein>
<feature type="region of interest" description="Disordered" evidence="1">
    <location>
        <begin position="1"/>
        <end position="33"/>
    </location>
</feature>
<dbReference type="EMBL" id="BTGU01000123">
    <property type="protein sequence ID" value="GMN62115.1"/>
    <property type="molecule type" value="Genomic_DNA"/>
</dbReference>
<dbReference type="AlphaFoldDB" id="A0AA88DUM5"/>
<feature type="region of interest" description="Disordered" evidence="1">
    <location>
        <begin position="60"/>
        <end position="121"/>
    </location>
</feature>
<evidence type="ECO:0000313" key="4">
    <source>
        <dbReference type="Proteomes" id="UP001187192"/>
    </source>
</evidence>
<feature type="compositionally biased region" description="Basic and acidic residues" evidence="1">
    <location>
        <begin position="91"/>
        <end position="103"/>
    </location>
</feature>
<dbReference type="GO" id="GO:0003676">
    <property type="term" value="F:nucleic acid binding"/>
    <property type="evidence" value="ECO:0007669"/>
    <property type="project" value="InterPro"/>
</dbReference>
<dbReference type="GO" id="GO:0004523">
    <property type="term" value="F:RNA-DNA hybrid ribonuclease activity"/>
    <property type="evidence" value="ECO:0007669"/>
    <property type="project" value="InterPro"/>
</dbReference>
<comment type="caution">
    <text evidence="3">The sequence shown here is derived from an EMBL/GenBank/DDBJ whole genome shotgun (WGS) entry which is preliminary data.</text>
</comment>
<dbReference type="InterPro" id="IPR012337">
    <property type="entry name" value="RNaseH-like_sf"/>
</dbReference>
<evidence type="ECO:0000313" key="3">
    <source>
        <dbReference type="EMBL" id="GMN62115.1"/>
    </source>
</evidence>
<dbReference type="Proteomes" id="UP001187192">
    <property type="component" value="Unassembled WGS sequence"/>
</dbReference>
<dbReference type="PANTHER" id="PTHR47074">
    <property type="entry name" value="BNAC02G40300D PROTEIN"/>
    <property type="match status" value="1"/>
</dbReference>
<feature type="compositionally biased region" description="Basic and acidic residues" evidence="1">
    <location>
        <begin position="73"/>
        <end position="83"/>
    </location>
</feature>
<keyword evidence="4" id="KW-1185">Reference proteome</keyword>
<evidence type="ECO:0000256" key="1">
    <source>
        <dbReference type="SAM" id="MobiDB-lite"/>
    </source>
</evidence>
<dbReference type="PANTHER" id="PTHR47074:SF11">
    <property type="entry name" value="REVERSE TRANSCRIPTASE-LIKE PROTEIN"/>
    <property type="match status" value="1"/>
</dbReference>
<dbReference type="Pfam" id="PF13456">
    <property type="entry name" value="RVT_3"/>
    <property type="match status" value="1"/>
</dbReference>
<dbReference type="CDD" id="cd06222">
    <property type="entry name" value="RNase_H_like"/>
    <property type="match status" value="1"/>
</dbReference>
<proteinExistence type="predicted"/>
<name>A0AA88DUM5_FICCA</name>
<dbReference type="InterPro" id="IPR044730">
    <property type="entry name" value="RNase_H-like_dom_plant"/>
</dbReference>
<dbReference type="InterPro" id="IPR052929">
    <property type="entry name" value="RNase_H-like_EbsB-rel"/>
</dbReference>
<dbReference type="InterPro" id="IPR002156">
    <property type="entry name" value="RNaseH_domain"/>
</dbReference>
<dbReference type="SUPFAM" id="SSF53098">
    <property type="entry name" value="Ribonuclease H-like"/>
    <property type="match status" value="1"/>
</dbReference>
<gene>
    <name evidence="3" type="ORF">TIFTF001_031208</name>
</gene>
<organism evidence="3 4">
    <name type="scientific">Ficus carica</name>
    <name type="common">Common fig</name>
    <dbReference type="NCBI Taxonomy" id="3494"/>
    <lineage>
        <taxon>Eukaryota</taxon>
        <taxon>Viridiplantae</taxon>
        <taxon>Streptophyta</taxon>
        <taxon>Embryophyta</taxon>
        <taxon>Tracheophyta</taxon>
        <taxon>Spermatophyta</taxon>
        <taxon>Magnoliopsida</taxon>
        <taxon>eudicotyledons</taxon>
        <taxon>Gunneridae</taxon>
        <taxon>Pentapetalae</taxon>
        <taxon>rosids</taxon>
        <taxon>fabids</taxon>
        <taxon>Rosales</taxon>
        <taxon>Moraceae</taxon>
        <taxon>Ficeae</taxon>
        <taxon>Ficus</taxon>
    </lineage>
</organism>
<evidence type="ECO:0000259" key="2">
    <source>
        <dbReference type="Pfam" id="PF13456"/>
    </source>
</evidence>